<dbReference type="InterPro" id="IPR011250">
    <property type="entry name" value="OMP/PagP_B-barrel"/>
</dbReference>
<accession>A0A6L8LTL0</accession>
<evidence type="ECO:0000256" key="1">
    <source>
        <dbReference type="SAM" id="SignalP"/>
    </source>
</evidence>
<feature type="chain" id="PRO_5026935052" description="Thymidylate synthase" evidence="1">
    <location>
        <begin position="19"/>
        <end position="306"/>
    </location>
</feature>
<evidence type="ECO:0008006" key="4">
    <source>
        <dbReference type="Google" id="ProtNLM"/>
    </source>
</evidence>
<dbReference type="Proteomes" id="UP000479043">
    <property type="component" value="Unassembled WGS sequence"/>
</dbReference>
<dbReference type="SUPFAM" id="SSF56925">
    <property type="entry name" value="OMPA-like"/>
    <property type="match status" value="1"/>
</dbReference>
<keyword evidence="3" id="KW-1185">Reference proteome</keyword>
<dbReference type="AlphaFoldDB" id="A0A6L8LTL0"/>
<dbReference type="RefSeq" id="WP_160974405.1">
    <property type="nucleotide sequence ID" value="NZ_WWEN01000006.1"/>
</dbReference>
<sequence>MKKIATVLAAPLFLAACAEDPGGVNTGFGMTTNPAPAEVAGSLQAVDYDPDAQELILSVAAIHGGQVNVTYTRTPALDTAGYEGYMMQQTPADRHYTALFKESNGGELIAGVVADGGNNNRYFGGGFFARQGAGIYSPYDHPVNEGEAQYYGTYAAVTNVNGNGDQLLDASGIPANLTPPAQADRISGIILLNADFANNQVDAEISNRMMIDNRAGVNPLPDIMLIQTAIDGNGEFMGDVEYQGDIGNSIGTYAGIFGGSGATAVGGVVYLGEFDQDGPLENEEEYGVFVLTRCGAANDDPLCPGL</sequence>
<dbReference type="EMBL" id="WWEN01000006">
    <property type="protein sequence ID" value="MYM56499.1"/>
    <property type="molecule type" value="Genomic_DNA"/>
</dbReference>
<feature type="signal peptide" evidence="1">
    <location>
        <begin position="1"/>
        <end position="18"/>
    </location>
</feature>
<reference evidence="2 3" key="1">
    <citation type="submission" date="2020-01" db="EMBL/GenBank/DDBJ databases">
        <authorList>
            <person name="Chen S."/>
        </authorList>
    </citation>
    <scope>NUCLEOTIDE SEQUENCE [LARGE SCALE GENOMIC DNA]</scope>
    <source>
        <strain evidence="2 3">GS-10</strain>
    </source>
</reference>
<organism evidence="2 3">
    <name type="scientific">Thalassovita mangrovi</name>
    <dbReference type="NCBI Taxonomy" id="2692236"/>
    <lineage>
        <taxon>Bacteria</taxon>
        <taxon>Pseudomonadati</taxon>
        <taxon>Pseudomonadota</taxon>
        <taxon>Alphaproteobacteria</taxon>
        <taxon>Rhodobacterales</taxon>
        <taxon>Roseobacteraceae</taxon>
        <taxon>Thalassovita</taxon>
    </lineage>
</organism>
<protein>
    <recommendedName>
        <fullName evidence="4">Thymidylate synthase</fullName>
    </recommendedName>
</protein>
<dbReference type="PROSITE" id="PS51257">
    <property type="entry name" value="PROKAR_LIPOPROTEIN"/>
    <property type="match status" value="1"/>
</dbReference>
<name>A0A6L8LTL0_9RHOB</name>
<proteinExistence type="predicted"/>
<dbReference type="Gene3D" id="2.40.160.90">
    <property type="match status" value="1"/>
</dbReference>
<evidence type="ECO:0000313" key="3">
    <source>
        <dbReference type="Proteomes" id="UP000479043"/>
    </source>
</evidence>
<gene>
    <name evidence="2" type="ORF">GR167_14370</name>
</gene>
<comment type="caution">
    <text evidence="2">The sequence shown here is derived from an EMBL/GenBank/DDBJ whole genome shotgun (WGS) entry which is preliminary data.</text>
</comment>
<evidence type="ECO:0000313" key="2">
    <source>
        <dbReference type="EMBL" id="MYM56499.1"/>
    </source>
</evidence>
<keyword evidence="1" id="KW-0732">Signal</keyword>